<comment type="caution">
    <text evidence="2">The sequence shown here is derived from an EMBL/GenBank/DDBJ whole genome shotgun (WGS) entry which is preliminary data.</text>
</comment>
<protein>
    <submittedName>
        <fullName evidence="2">Uncharacterized protein</fullName>
    </submittedName>
</protein>
<dbReference type="EMBL" id="PDLM01000011">
    <property type="protein sequence ID" value="RDW66566.1"/>
    <property type="molecule type" value="Genomic_DNA"/>
</dbReference>
<dbReference type="Proteomes" id="UP000256645">
    <property type="component" value="Unassembled WGS sequence"/>
</dbReference>
<reference evidence="2 3" key="1">
    <citation type="journal article" date="2018" name="IMA Fungus">
        <title>IMA Genome-F 9: Draft genome sequence of Annulohypoxylon stygium, Aspergillus mulundensis, Berkeleyomyces basicola (syn. Thielaviopsis basicola), Ceratocystis smalleyi, two Cercospora beticola strains, Coleophoma cylindrospora, Fusarium fracticaudum, Phialophora cf. hyalina, and Morchella septimelata.</title>
        <authorList>
            <person name="Wingfield B.D."/>
            <person name="Bills G.F."/>
            <person name="Dong Y."/>
            <person name="Huang W."/>
            <person name="Nel W.J."/>
            <person name="Swalarsk-Parry B.S."/>
            <person name="Vaghefi N."/>
            <person name="Wilken P.M."/>
            <person name="An Z."/>
            <person name="de Beer Z.W."/>
            <person name="De Vos L."/>
            <person name="Chen L."/>
            <person name="Duong T.A."/>
            <person name="Gao Y."/>
            <person name="Hammerbacher A."/>
            <person name="Kikkert J.R."/>
            <person name="Li Y."/>
            <person name="Li H."/>
            <person name="Li K."/>
            <person name="Li Q."/>
            <person name="Liu X."/>
            <person name="Ma X."/>
            <person name="Naidoo K."/>
            <person name="Pethybridge S.J."/>
            <person name="Sun J."/>
            <person name="Steenkamp E.T."/>
            <person name="van der Nest M.A."/>
            <person name="van Wyk S."/>
            <person name="Wingfield M.J."/>
            <person name="Xiong C."/>
            <person name="Yue Q."/>
            <person name="Zhang X."/>
        </authorList>
    </citation>
    <scope>NUCLEOTIDE SEQUENCE [LARGE SCALE GENOMIC DNA]</scope>
    <source>
        <strain evidence="2 3">BP6252</strain>
    </source>
</reference>
<feature type="region of interest" description="Disordered" evidence="1">
    <location>
        <begin position="1"/>
        <end position="79"/>
    </location>
</feature>
<gene>
    <name evidence="2" type="ORF">BP6252_10201</name>
</gene>
<keyword evidence="3" id="KW-1185">Reference proteome</keyword>
<feature type="compositionally biased region" description="Basic residues" evidence="1">
    <location>
        <begin position="10"/>
        <end position="19"/>
    </location>
</feature>
<accession>A0A3D8QXQ0</accession>
<organism evidence="2 3">
    <name type="scientific">Coleophoma cylindrospora</name>
    <dbReference type="NCBI Taxonomy" id="1849047"/>
    <lineage>
        <taxon>Eukaryota</taxon>
        <taxon>Fungi</taxon>
        <taxon>Dikarya</taxon>
        <taxon>Ascomycota</taxon>
        <taxon>Pezizomycotina</taxon>
        <taxon>Leotiomycetes</taxon>
        <taxon>Helotiales</taxon>
        <taxon>Dermateaceae</taxon>
        <taxon>Coleophoma</taxon>
    </lineage>
</organism>
<dbReference type="OrthoDB" id="3559670at2759"/>
<sequence length="79" mass="8759">MRSQEAAFKASRKPAKKPKQVVEQPRAATPQKIVKNASRNERRKAARRVASLLRAQKALEEPVSSEAPVDEPEPEAKDA</sequence>
<name>A0A3D8QXQ0_9HELO</name>
<evidence type="ECO:0000256" key="1">
    <source>
        <dbReference type="SAM" id="MobiDB-lite"/>
    </source>
</evidence>
<proteinExistence type="predicted"/>
<evidence type="ECO:0000313" key="3">
    <source>
        <dbReference type="Proteomes" id="UP000256645"/>
    </source>
</evidence>
<evidence type="ECO:0000313" key="2">
    <source>
        <dbReference type="EMBL" id="RDW66566.1"/>
    </source>
</evidence>
<dbReference type="AlphaFoldDB" id="A0A3D8QXQ0"/>